<dbReference type="InterPro" id="IPR036624">
    <property type="entry name" value="Hcp1-lik_sf"/>
</dbReference>
<dbReference type="InterPro" id="IPR008514">
    <property type="entry name" value="T6SS_Hcp"/>
</dbReference>
<dbReference type="SUPFAM" id="SSF141452">
    <property type="entry name" value="Hcp1-like"/>
    <property type="match status" value="1"/>
</dbReference>
<dbReference type="PATRIC" id="fig|69222.5.peg.2211"/>
<sequence>MSQDIFIKLSGVEGESEDASHNGDIEVLNWKWVISQTSNMHSGSGGGAGKATIYDLHFEHYIDKSSPTLLQYCLSGKPVSQAIITQRKAGGSPLEYLCITLQEIIITGVHPVYYNTMRVPREVVALSFSSVTMDYLLQNTQGNMAGTVSAGYNIKANAII</sequence>
<evidence type="ECO:0000313" key="1">
    <source>
        <dbReference type="EMBL" id="EXU75616.1"/>
    </source>
</evidence>
<dbReference type="STRING" id="69222.BG55_10685"/>
<dbReference type="PANTHER" id="PTHR36152:SF5">
    <property type="entry name" value="PROTEIN HCP1"/>
    <property type="match status" value="1"/>
</dbReference>
<dbReference type="Proteomes" id="UP000019918">
    <property type="component" value="Unassembled WGS sequence"/>
</dbReference>
<dbReference type="AlphaFoldDB" id="A0A014M1A1"/>
<evidence type="ECO:0000313" key="2">
    <source>
        <dbReference type="Proteomes" id="UP000019918"/>
    </source>
</evidence>
<keyword evidence="2" id="KW-1185">Reference proteome</keyword>
<gene>
    <name evidence="1" type="ORF">BG55_10685</name>
</gene>
<organism evidence="1 2">
    <name type="scientific">Erwinia mallotivora</name>
    <dbReference type="NCBI Taxonomy" id="69222"/>
    <lineage>
        <taxon>Bacteria</taxon>
        <taxon>Pseudomonadati</taxon>
        <taxon>Pseudomonadota</taxon>
        <taxon>Gammaproteobacteria</taxon>
        <taxon>Enterobacterales</taxon>
        <taxon>Erwiniaceae</taxon>
        <taxon>Erwinia</taxon>
    </lineage>
</organism>
<dbReference type="Gene3D" id="2.30.110.20">
    <property type="entry name" value="Hcp1-like"/>
    <property type="match status" value="1"/>
</dbReference>
<name>A0A014M1A1_9GAMM</name>
<protein>
    <submittedName>
        <fullName evidence="1">Hcp1 family type VI secretion system effector</fullName>
    </submittedName>
</protein>
<accession>A0A014M1A1</accession>
<dbReference type="OrthoDB" id="4865570at2"/>
<comment type="caution">
    <text evidence="1">The sequence shown here is derived from an EMBL/GenBank/DDBJ whole genome shotgun (WGS) entry which is preliminary data.</text>
</comment>
<dbReference type="RefSeq" id="WP_034937087.1">
    <property type="nucleotide sequence ID" value="NZ_JFHN01000045.1"/>
</dbReference>
<reference evidence="1 2" key="1">
    <citation type="submission" date="2014-02" db="EMBL/GenBank/DDBJ databases">
        <title>Draft genome of Erwinia mallotivora strain BT-MARDI, a papaya dieback pathogen.</title>
        <authorList>
            <person name="Redzuan R."/>
            <person name="Abu Bakar N."/>
            <person name="Badrun R."/>
            <person name="Mohd Raih M.F."/>
            <person name="Rozano L."/>
            <person name="Mat Amin N."/>
        </authorList>
    </citation>
    <scope>NUCLEOTIDE SEQUENCE [LARGE SCALE GENOMIC DNA]</scope>
    <source>
        <strain evidence="1 2">BT-MARDI</strain>
    </source>
</reference>
<proteinExistence type="predicted"/>
<dbReference type="PANTHER" id="PTHR36152">
    <property type="entry name" value="CYTOPLASMIC PROTEIN-RELATED"/>
    <property type="match status" value="1"/>
</dbReference>
<dbReference type="Pfam" id="PF05638">
    <property type="entry name" value="T6SS_HCP"/>
    <property type="match status" value="1"/>
</dbReference>
<dbReference type="InterPro" id="IPR053165">
    <property type="entry name" value="HSI-I_assembly_Hcp1"/>
</dbReference>
<dbReference type="EMBL" id="JFHN01000045">
    <property type="protein sequence ID" value="EXU75616.1"/>
    <property type="molecule type" value="Genomic_DNA"/>
</dbReference>